<feature type="compositionally biased region" description="Polar residues" evidence="1">
    <location>
        <begin position="151"/>
        <end position="171"/>
    </location>
</feature>
<keyword evidence="3" id="KW-1185">Reference proteome</keyword>
<dbReference type="Proteomes" id="UP000198542">
    <property type="component" value="Unassembled WGS sequence"/>
</dbReference>
<dbReference type="AlphaFoldDB" id="A0A1H4SET7"/>
<dbReference type="EMBL" id="FNTC01000002">
    <property type="protein sequence ID" value="SEC42598.1"/>
    <property type="molecule type" value="Genomic_DNA"/>
</dbReference>
<evidence type="ECO:0000313" key="3">
    <source>
        <dbReference type="Proteomes" id="UP000198542"/>
    </source>
</evidence>
<gene>
    <name evidence="2" type="ORF">SAMN04490187_4321</name>
</gene>
<dbReference type="RefSeq" id="WP_235863945.1">
    <property type="nucleotide sequence ID" value="NZ_FNTC01000002.1"/>
</dbReference>
<organism evidence="2 3">
    <name type="scientific">Pseudomonas jessenii</name>
    <dbReference type="NCBI Taxonomy" id="77298"/>
    <lineage>
        <taxon>Bacteria</taxon>
        <taxon>Pseudomonadati</taxon>
        <taxon>Pseudomonadota</taxon>
        <taxon>Gammaproteobacteria</taxon>
        <taxon>Pseudomonadales</taxon>
        <taxon>Pseudomonadaceae</taxon>
        <taxon>Pseudomonas</taxon>
    </lineage>
</organism>
<evidence type="ECO:0008006" key="4">
    <source>
        <dbReference type="Google" id="ProtNLM"/>
    </source>
</evidence>
<sequence length="283" mass="31370">MQFTITINQVKALEWGLNSQQALLFSFVYECPSWARPIKTDNGIFFALSKAKIVEELPLLTDKPDTAYRLLKGLETAGLIELSHTSNISLFRLTEKAKEWNRKLDGSEKYPTSEVFEGRKNLRSTSEKSPSKVGKISEQGRKKIRGGSEKFPTNQGTSNQGTNQVTSNQEKQGAGAPCKSSKFDPLTAKPENVSVEVWGDWCQHRKEIHKPLTAKSCEQQAKALANHSTPDSVLTLSISNGWTGIFPDKAVIPAPLPTSRHSGFETRDYKAGTKENANGTFRL</sequence>
<reference evidence="3" key="1">
    <citation type="submission" date="2016-10" db="EMBL/GenBank/DDBJ databases">
        <authorList>
            <person name="Varghese N."/>
            <person name="Submissions S."/>
        </authorList>
    </citation>
    <scope>NUCLEOTIDE SEQUENCE [LARGE SCALE GENOMIC DNA]</scope>
    <source>
        <strain evidence="3">BS3660</strain>
    </source>
</reference>
<protein>
    <recommendedName>
        <fullName evidence="4">Phage replication protein O</fullName>
    </recommendedName>
</protein>
<evidence type="ECO:0000256" key="1">
    <source>
        <dbReference type="SAM" id="MobiDB-lite"/>
    </source>
</evidence>
<feature type="region of interest" description="Disordered" evidence="1">
    <location>
        <begin position="115"/>
        <end position="186"/>
    </location>
</feature>
<feature type="compositionally biased region" description="Basic and acidic residues" evidence="1">
    <location>
        <begin position="116"/>
        <end position="130"/>
    </location>
</feature>
<name>A0A1H4SET7_PSEJE</name>
<evidence type="ECO:0000313" key="2">
    <source>
        <dbReference type="EMBL" id="SEC42598.1"/>
    </source>
</evidence>
<proteinExistence type="predicted"/>
<accession>A0A1H4SET7</accession>